<dbReference type="GO" id="GO:0032039">
    <property type="term" value="C:integrator complex"/>
    <property type="evidence" value="ECO:0007669"/>
    <property type="project" value="InterPro"/>
</dbReference>
<evidence type="ECO:0000256" key="1">
    <source>
        <dbReference type="SAM" id="MobiDB-lite"/>
    </source>
</evidence>
<dbReference type="Proteomes" id="UP000243217">
    <property type="component" value="Unassembled WGS sequence"/>
</dbReference>
<dbReference type="OrthoDB" id="69088at2759"/>
<evidence type="ECO:0000259" key="2">
    <source>
        <dbReference type="Pfam" id="PF14838"/>
    </source>
</evidence>
<dbReference type="InterPro" id="IPR040316">
    <property type="entry name" value="INTS5"/>
</dbReference>
<evidence type="ECO:0000313" key="3">
    <source>
        <dbReference type="EMBL" id="OQR95884.1"/>
    </source>
</evidence>
<dbReference type="PANTHER" id="PTHR31697">
    <property type="entry name" value="INTEGRATOR COMPLEX SUBUNIT 5"/>
    <property type="match status" value="1"/>
</dbReference>
<feature type="domain" description="Integrator complex subunit 5 C-terminal" evidence="2">
    <location>
        <begin position="713"/>
        <end position="839"/>
    </location>
</feature>
<keyword evidence="4" id="KW-1185">Reference proteome</keyword>
<feature type="region of interest" description="Disordered" evidence="1">
    <location>
        <begin position="28"/>
        <end position="47"/>
    </location>
</feature>
<evidence type="ECO:0000313" key="4">
    <source>
        <dbReference type="Proteomes" id="UP000243217"/>
    </source>
</evidence>
<feature type="compositionally biased region" description="Basic residues" evidence="1">
    <location>
        <begin position="28"/>
        <end position="38"/>
    </location>
</feature>
<comment type="caution">
    <text evidence="3">The sequence shown here is derived from an EMBL/GenBank/DDBJ whole genome shotgun (WGS) entry which is preliminary data.</text>
</comment>
<dbReference type="GO" id="GO:0034472">
    <property type="term" value="P:snRNA 3'-end processing"/>
    <property type="evidence" value="ECO:0007669"/>
    <property type="project" value="TreeGrafter"/>
</dbReference>
<dbReference type="AlphaFoldDB" id="A0A1V9ZD15"/>
<proteinExistence type="predicted"/>
<name>A0A1V9ZD15_9STRA</name>
<dbReference type="Pfam" id="PF14838">
    <property type="entry name" value="INTS5_C"/>
    <property type="match status" value="1"/>
</dbReference>
<accession>A0A1V9ZD15</accession>
<protein>
    <recommendedName>
        <fullName evidence="2">Integrator complex subunit 5 C-terminal domain-containing protein</fullName>
    </recommendedName>
</protein>
<organism evidence="3 4">
    <name type="scientific">Thraustotheca clavata</name>
    <dbReference type="NCBI Taxonomy" id="74557"/>
    <lineage>
        <taxon>Eukaryota</taxon>
        <taxon>Sar</taxon>
        <taxon>Stramenopiles</taxon>
        <taxon>Oomycota</taxon>
        <taxon>Saprolegniomycetes</taxon>
        <taxon>Saprolegniales</taxon>
        <taxon>Achlyaceae</taxon>
        <taxon>Thraustotheca</taxon>
    </lineage>
</organism>
<dbReference type="EMBL" id="JNBS01002013">
    <property type="protein sequence ID" value="OQR95884.1"/>
    <property type="molecule type" value="Genomic_DNA"/>
</dbReference>
<gene>
    <name evidence="3" type="ORF">THRCLA_07493</name>
</gene>
<reference evidence="3 4" key="1">
    <citation type="journal article" date="2014" name="Genome Biol. Evol.">
        <title>The secreted proteins of Achlya hypogyna and Thraustotheca clavata identify the ancestral oomycete secretome and reveal gene acquisitions by horizontal gene transfer.</title>
        <authorList>
            <person name="Misner I."/>
            <person name="Blouin N."/>
            <person name="Leonard G."/>
            <person name="Richards T.A."/>
            <person name="Lane C.E."/>
        </authorList>
    </citation>
    <scope>NUCLEOTIDE SEQUENCE [LARGE SCALE GENOMIC DNA]</scope>
    <source>
        <strain evidence="3 4">ATCC 34112</strain>
    </source>
</reference>
<sequence>MMVNDAMPQDIHDQFQVAVKKYLQIKAKTKKNRPKKQQRLGSEHVAASTSPQELEAIHRCTWILQEPLNLVPLTCATLLQVLESTLKCLGEADHAVPIKELLGVKDENSPSWTTQHIILNVTKHPVYNILLQIVRKCMTIANCLPDNAKAFSKLIDALTEFVDTHPDRSWLLAFVGSNATSSFLEYSFSLIAKNGLKASQSIFSTLEEFMALEYPVFLVPSLASVFAKATEAEICSLFSVAPKFPVLVSVCDKSLALCGRSTELEKHLASESFTKVLLEFLTVRAEELVNAPVELVLLLEDVKIDSFHKSLLAWLPQNPTFTSRLIESLAHLFQRAQPSDSPTSFRNYFLPYIAQHGSPSDIRDVCQALLPLEDCAKLCGLLFKHLAPESPALGPIVQMLAETMSSPFETQRALQIFHQLAVLDNSSDVVSFKDSIAGQLKAMAEWKDATGVSHWNEVLDQACSDNATTSLAALQLLRDMPYPTLEAPLWQYKCLYRLLSLFFTLLQRNQPQQLKYLKIILARIVREGGGVSVYPASISTTFHCLFVDAILSAKCPTTIPHQVLDEMNFFQSAKDTEEEKKLNSSHVFRKMSAANTLVPYDPFPTIGNEAPKLAPPPSVLSQLQMNRFKWTESSLPAPSTFESTLQALQREKMLQAIECCKHAEELLLAATSASAWSTIVDILLERTLPVNVFIPSDEQYRDILPERSNFDLDIRVEHWLVHYPFFIRILKCVVEHAPNHISLRTLPLLKSILVVLVNHWHTRRHQTLQEPKDEGPPYLHASYELELSLDVMMILEKTQWIPEPLHAIGILFPHLTPLDIRSLLHSVWLYLSDHPPPKQLRDPNNLEYYLIPLQNAIHRNIATIGPLYAQFV</sequence>
<dbReference type="STRING" id="74557.A0A1V9ZD15"/>
<dbReference type="InterPro" id="IPR029444">
    <property type="entry name" value="INTS5_C"/>
</dbReference>
<dbReference type="PANTHER" id="PTHR31697:SF2">
    <property type="entry name" value="INTEGRATOR COMPLEX SUBUNIT 5"/>
    <property type="match status" value="1"/>
</dbReference>